<dbReference type="RefSeq" id="WP_395544996.1">
    <property type="nucleotide sequence ID" value="NZ_CP166302.1"/>
</dbReference>
<gene>
    <name evidence="2" type="ORF">AB9R89_04320</name>
</gene>
<proteinExistence type="predicted"/>
<keyword evidence="1" id="KW-0472">Membrane</keyword>
<evidence type="ECO:0000256" key="1">
    <source>
        <dbReference type="SAM" id="Phobius"/>
    </source>
</evidence>
<dbReference type="Proteomes" id="UP001610706">
    <property type="component" value="Unassembled WGS sequence"/>
</dbReference>
<comment type="caution">
    <text evidence="2">The sequence shown here is derived from an EMBL/GenBank/DDBJ whole genome shotgun (WGS) entry which is preliminary data.</text>
</comment>
<dbReference type="InterPro" id="IPR007445">
    <property type="entry name" value="PilO"/>
</dbReference>
<dbReference type="PANTHER" id="PTHR39555:SF1">
    <property type="entry name" value="TYPE IV PILUS INNER MEMBRANE COMPONENT PILO"/>
    <property type="match status" value="1"/>
</dbReference>
<sequence length="194" mass="21891">MNLEELNELELEHIGQWPRPLRVGVIAAACLLLCGLMWQFLLSDNRAELARMTEREASLKNTFEAKAAQAAALPAYEKQLKTLKARLDTELQKLPSWLEVAGLLDDISFIATDNGLQIERINWEAEQPGKFSIELPMRIIVSGSYHQLGHFVADIAALPRIVILDSFTLSHTGNEQLNMSMQAKTYQYNPQEMP</sequence>
<dbReference type="PANTHER" id="PTHR39555">
    <property type="entry name" value="FIMBRIAL ASSEMBLY PROTEIN PILO-LIKE PROTEIN-RELATED"/>
    <property type="match status" value="1"/>
</dbReference>
<dbReference type="PIRSF" id="PIRSF016482">
    <property type="entry name" value="PilO"/>
    <property type="match status" value="1"/>
</dbReference>
<feature type="transmembrane region" description="Helical" evidence="1">
    <location>
        <begin position="20"/>
        <end position="42"/>
    </location>
</feature>
<keyword evidence="1" id="KW-0812">Transmembrane</keyword>
<accession>A0ABW7NZE1</accession>
<dbReference type="Pfam" id="PF04350">
    <property type="entry name" value="PilO"/>
    <property type="match status" value="1"/>
</dbReference>
<dbReference type="Gene3D" id="1.10.287.540">
    <property type="entry name" value="Helix hairpin bin"/>
    <property type="match status" value="1"/>
</dbReference>
<name>A0ABW7NZE1_9GAMM</name>
<evidence type="ECO:0000313" key="3">
    <source>
        <dbReference type="Proteomes" id="UP001610706"/>
    </source>
</evidence>
<protein>
    <submittedName>
        <fullName evidence="2">Type 4a pilus biogenesis protein PilO</fullName>
    </submittedName>
</protein>
<reference evidence="2 3" key="1">
    <citation type="submission" date="2024-08" db="EMBL/GenBank/DDBJ databases">
        <title>Oceanimonas smirnovii Genome sequencing and assembly.</title>
        <authorList>
            <person name="Tang B."/>
        </authorList>
    </citation>
    <scope>NUCLEOTIDE SEQUENCE [LARGE SCALE GENOMIC DNA]</scope>
    <source>
        <strain evidence="2 3">OS2020-119</strain>
    </source>
</reference>
<keyword evidence="3" id="KW-1185">Reference proteome</keyword>
<evidence type="ECO:0000313" key="2">
    <source>
        <dbReference type="EMBL" id="MFH7564546.1"/>
    </source>
</evidence>
<dbReference type="EMBL" id="JBGFTR010000004">
    <property type="protein sequence ID" value="MFH7564546.1"/>
    <property type="molecule type" value="Genomic_DNA"/>
</dbReference>
<keyword evidence="1" id="KW-1133">Transmembrane helix</keyword>
<organism evidence="2 3">
    <name type="scientific">Oceanimonas smirnovii</name>
    <dbReference type="NCBI Taxonomy" id="264574"/>
    <lineage>
        <taxon>Bacteria</taxon>
        <taxon>Pseudomonadati</taxon>
        <taxon>Pseudomonadota</taxon>
        <taxon>Gammaproteobacteria</taxon>
        <taxon>Aeromonadales</taxon>
        <taxon>Aeromonadaceae</taxon>
        <taxon>Oceanimonas</taxon>
    </lineage>
</organism>
<dbReference type="Gene3D" id="3.30.70.60">
    <property type="match status" value="1"/>
</dbReference>
<dbReference type="InterPro" id="IPR014717">
    <property type="entry name" value="Transl_elong_EF1B/ribsomal_bS6"/>
</dbReference>